<evidence type="ECO:0000313" key="1">
    <source>
        <dbReference type="EMBL" id="GAG55647.1"/>
    </source>
</evidence>
<reference evidence="1" key="1">
    <citation type="journal article" date="2014" name="Front. Microbiol.">
        <title>High frequency of phylogenetically diverse reductive dehalogenase-homologous genes in deep subseafloor sedimentary metagenomes.</title>
        <authorList>
            <person name="Kawai M."/>
            <person name="Futagami T."/>
            <person name="Toyoda A."/>
            <person name="Takaki Y."/>
            <person name="Nishi S."/>
            <person name="Hori S."/>
            <person name="Arai W."/>
            <person name="Tsubouchi T."/>
            <person name="Morono Y."/>
            <person name="Uchiyama I."/>
            <person name="Ito T."/>
            <person name="Fujiyama A."/>
            <person name="Inagaki F."/>
            <person name="Takami H."/>
        </authorList>
    </citation>
    <scope>NUCLEOTIDE SEQUENCE</scope>
    <source>
        <strain evidence="1">Expedition CK06-06</strain>
    </source>
</reference>
<protein>
    <submittedName>
        <fullName evidence="1">Uncharacterized protein</fullName>
    </submittedName>
</protein>
<sequence length="60" mass="7158">MIIHKDSAICSEDNYIPKKVANIDKVYNDLKDFLKKKNRKTKLPKYCILEDDDEKDNERN</sequence>
<dbReference type="AlphaFoldDB" id="X0ZBM6"/>
<organism evidence="1">
    <name type="scientific">marine sediment metagenome</name>
    <dbReference type="NCBI Taxonomy" id="412755"/>
    <lineage>
        <taxon>unclassified sequences</taxon>
        <taxon>metagenomes</taxon>
        <taxon>ecological metagenomes</taxon>
    </lineage>
</organism>
<proteinExistence type="predicted"/>
<name>X0ZBM6_9ZZZZ</name>
<gene>
    <name evidence="1" type="ORF">S01H4_13532</name>
</gene>
<accession>X0ZBM6</accession>
<dbReference type="EMBL" id="BART01005957">
    <property type="protein sequence ID" value="GAG55647.1"/>
    <property type="molecule type" value="Genomic_DNA"/>
</dbReference>
<comment type="caution">
    <text evidence="1">The sequence shown here is derived from an EMBL/GenBank/DDBJ whole genome shotgun (WGS) entry which is preliminary data.</text>
</comment>